<accession>A0A804QZ91</accession>
<dbReference type="InParanoid" id="A0A804QZ91"/>
<dbReference type="EnsemblPlants" id="Zm00001eb378770_T001">
    <property type="protein sequence ID" value="Zm00001eb378770_P001"/>
    <property type="gene ID" value="Zm00001eb378770"/>
</dbReference>
<protein>
    <submittedName>
        <fullName evidence="1">Uncharacterized protein</fullName>
    </submittedName>
</protein>
<evidence type="ECO:0000313" key="2">
    <source>
        <dbReference type="Proteomes" id="UP000007305"/>
    </source>
</evidence>
<proteinExistence type="predicted"/>
<dbReference type="Proteomes" id="UP000007305">
    <property type="component" value="Chromosome 9"/>
</dbReference>
<name>A0A804QZ91_MAIZE</name>
<evidence type="ECO:0000313" key="1">
    <source>
        <dbReference type="EnsemblPlants" id="Zm00001eb378770_P001"/>
    </source>
</evidence>
<reference evidence="1" key="2">
    <citation type="submission" date="2019-07" db="EMBL/GenBank/DDBJ databases">
        <authorList>
            <person name="Seetharam A."/>
            <person name="Woodhouse M."/>
            <person name="Cannon E."/>
        </authorList>
    </citation>
    <scope>NUCLEOTIDE SEQUENCE [LARGE SCALE GENOMIC DNA]</scope>
    <source>
        <strain evidence="1">cv. B73</strain>
    </source>
</reference>
<keyword evidence="2" id="KW-1185">Reference proteome</keyword>
<dbReference type="AlphaFoldDB" id="A0A804QZ91"/>
<reference evidence="2" key="1">
    <citation type="journal article" date="2009" name="Science">
        <title>The B73 maize genome: complexity, diversity, and dynamics.</title>
        <authorList>
            <person name="Schnable P.S."/>
            <person name="Ware D."/>
            <person name="Fulton R.S."/>
            <person name="Stein J.C."/>
            <person name="Wei F."/>
            <person name="Pasternak S."/>
            <person name="Liang C."/>
            <person name="Zhang J."/>
            <person name="Fulton L."/>
            <person name="Graves T.A."/>
            <person name="Minx P."/>
            <person name="Reily A.D."/>
            <person name="Courtney L."/>
            <person name="Kruchowski S.S."/>
            <person name="Tomlinson C."/>
            <person name="Strong C."/>
            <person name="Delehaunty K."/>
            <person name="Fronick C."/>
            <person name="Courtney B."/>
            <person name="Rock S.M."/>
            <person name="Belter E."/>
            <person name="Du F."/>
            <person name="Kim K."/>
            <person name="Abbott R.M."/>
            <person name="Cotton M."/>
            <person name="Levy A."/>
            <person name="Marchetto P."/>
            <person name="Ochoa K."/>
            <person name="Jackson S.M."/>
            <person name="Gillam B."/>
            <person name="Chen W."/>
            <person name="Yan L."/>
            <person name="Higginbotham J."/>
            <person name="Cardenas M."/>
            <person name="Waligorski J."/>
            <person name="Applebaum E."/>
            <person name="Phelps L."/>
            <person name="Falcone J."/>
            <person name="Kanchi K."/>
            <person name="Thane T."/>
            <person name="Scimone A."/>
            <person name="Thane N."/>
            <person name="Henke J."/>
            <person name="Wang T."/>
            <person name="Ruppert J."/>
            <person name="Shah N."/>
            <person name="Rotter K."/>
            <person name="Hodges J."/>
            <person name="Ingenthron E."/>
            <person name="Cordes M."/>
            <person name="Kohlberg S."/>
            <person name="Sgro J."/>
            <person name="Delgado B."/>
            <person name="Mead K."/>
            <person name="Chinwalla A."/>
            <person name="Leonard S."/>
            <person name="Crouse K."/>
            <person name="Collura K."/>
            <person name="Kudrna D."/>
            <person name="Currie J."/>
            <person name="He R."/>
            <person name="Angelova A."/>
            <person name="Rajasekar S."/>
            <person name="Mueller T."/>
            <person name="Lomeli R."/>
            <person name="Scara G."/>
            <person name="Ko A."/>
            <person name="Delaney K."/>
            <person name="Wissotski M."/>
            <person name="Lopez G."/>
            <person name="Campos D."/>
            <person name="Braidotti M."/>
            <person name="Ashley E."/>
            <person name="Golser W."/>
            <person name="Kim H."/>
            <person name="Lee S."/>
            <person name="Lin J."/>
            <person name="Dujmic Z."/>
            <person name="Kim W."/>
            <person name="Talag J."/>
            <person name="Zuccolo A."/>
            <person name="Fan C."/>
            <person name="Sebastian A."/>
            <person name="Kramer M."/>
            <person name="Spiegel L."/>
            <person name="Nascimento L."/>
            <person name="Zutavern T."/>
            <person name="Miller B."/>
            <person name="Ambroise C."/>
            <person name="Muller S."/>
            <person name="Spooner W."/>
            <person name="Narechania A."/>
            <person name="Ren L."/>
            <person name="Wei S."/>
            <person name="Kumari S."/>
            <person name="Faga B."/>
            <person name="Levy M.J."/>
            <person name="McMahan L."/>
            <person name="Van Buren P."/>
            <person name="Vaughn M.W."/>
            <person name="Ying K."/>
            <person name="Yeh C.-T."/>
            <person name="Emrich S.J."/>
            <person name="Jia Y."/>
            <person name="Kalyanaraman A."/>
            <person name="Hsia A.-P."/>
            <person name="Barbazuk W.B."/>
            <person name="Baucom R.S."/>
            <person name="Brutnell T.P."/>
            <person name="Carpita N.C."/>
            <person name="Chaparro C."/>
            <person name="Chia J.-M."/>
            <person name="Deragon J.-M."/>
            <person name="Estill J.C."/>
            <person name="Fu Y."/>
            <person name="Jeddeloh J.A."/>
            <person name="Han Y."/>
            <person name="Lee H."/>
            <person name="Li P."/>
            <person name="Lisch D.R."/>
            <person name="Liu S."/>
            <person name="Liu Z."/>
            <person name="Nagel D.H."/>
            <person name="McCann M.C."/>
            <person name="SanMiguel P."/>
            <person name="Myers A.M."/>
            <person name="Nettleton D."/>
            <person name="Nguyen J."/>
            <person name="Penning B.W."/>
            <person name="Ponnala L."/>
            <person name="Schneider K.L."/>
            <person name="Schwartz D.C."/>
            <person name="Sharma A."/>
            <person name="Soderlund C."/>
            <person name="Springer N.M."/>
            <person name="Sun Q."/>
            <person name="Wang H."/>
            <person name="Waterman M."/>
            <person name="Westerman R."/>
            <person name="Wolfgruber T.K."/>
            <person name="Yang L."/>
            <person name="Yu Y."/>
            <person name="Zhang L."/>
            <person name="Zhou S."/>
            <person name="Zhu Q."/>
            <person name="Bennetzen J.L."/>
            <person name="Dawe R.K."/>
            <person name="Jiang J."/>
            <person name="Jiang N."/>
            <person name="Presting G.G."/>
            <person name="Wessler S.R."/>
            <person name="Aluru S."/>
            <person name="Martienssen R.A."/>
            <person name="Clifton S.W."/>
            <person name="McCombie W.R."/>
            <person name="Wing R.A."/>
            <person name="Wilson R.K."/>
        </authorList>
    </citation>
    <scope>NUCLEOTIDE SEQUENCE [LARGE SCALE GENOMIC DNA]</scope>
    <source>
        <strain evidence="2">cv. B73</strain>
    </source>
</reference>
<reference evidence="1" key="3">
    <citation type="submission" date="2021-05" db="UniProtKB">
        <authorList>
            <consortium name="EnsemblPlants"/>
        </authorList>
    </citation>
    <scope>IDENTIFICATION</scope>
    <source>
        <strain evidence="1">cv. B73</strain>
    </source>
</reference>
<sequence>MFQSDIDSGFCNGTARGHQVQGQAKSRICWALPSSRSPQRCHHVMASISEFHQAIESGAGQSQARFCFGEFCKTRRGNKVVPGTKSVRLDIVPGFSKQCKIRRPLLRNHQISDLRLSAAVYL</sequence>
<organism evidence="1 2">
    <name type="scientific">Zea mays</name>
    <name type="common">Maize</name>
    <dbReference type="NCBI Taxonomy" id="4577"/>
    <lineage>
        <taxon>Eukaryota</taxon>
        <taxon>Viridiplantae</taxon>
        <taxon>Streptophyta</taxon>
        <taxon>Embryophyta</taxon>
        <taxon>Tracheophyta</taxon>
        <taxon>Spermatophyta</taxon>
        <taxon>Magnoliopsida</taxon>
        <taxon>Liliopsida</taxon>
        <taxon>Poales</taxon>
        <taxon>Poaceae</taxon>
        <taxon>PACMAD clade</taxon>
        <taxon>Panicoideae</taxon>
        <taxon>Andropogonodae</taxon>
        <taxon>Andropogoneae</taxon>
        <taxon>Tripsacinae</taxon>
        <taxon>Zea</taxon>
    </lineage>
</organism>
<dbReference type="Gramene" id="Zm00001eb378770_T001">
    <property type="protein sequence ID" value="Zm00001eb378770_P001"/>
    <property type="gene ID" value="Zm00001eb378770"/>
</dbReference>